<reference evidence="2 3" key="1">
    <citation type="submission" date="2018-03" db="EMBL/GenBank/DDBJ databases">
        <title>Genomic Encyclopedia of Archaeal and Bacterial Type Strains, Phase II (KMG-II): from individual species to whole genera.</title>
        <authorList>
            <person name="Goeker M."/>
        </authorList>
    </citation>
    <scope>NUCLEOTIDE SEQUENCE [LARGE SCALE GENOMIC DNA]</scope>
    <source>
        <strain evidence="2 3">DSM 24859</strain>
    </source>
</reference>
<keyword evidence="3" id="KW-1185">Reference proteome</keyword>
<dbReference type="GO" id="GO:0005975">
    <property type="term" value="P:carbohydrate metabolic process"/>
    <property type="evidence" value="ECO:0007669"/>
    <property type="project" value="UniProtKB-ARBA"/>
</dbReference>
<dbReference type="Pfam" id="PF13385">
    <property type="entry name" value="Laminin_G_3"/>
    <property type="match status" value="1"/>
</dbReference>
<dbReference type="InterPro" id="IPR017850">
    <property type="entry name" value="Alkaline_phosphatase_core_sf"/>
</dbReference>
<evidence type="ECO:0000313" key="3">
    <source>
        <dbReference type="Proteomes" id="UP000240971"/>
    </source>
</evidence>
<proteinExistence type="predicted"/>
<dbReference type="SUPFAM" id="SSF49899">
    <property type="entry name" value="Concanavalin A-like lectins/glucanases"/>
    <property type="match status" value="1"/>
</dbReference>
<dbReference type="AlphaFoldDB" id="A0A2P8HJ46"/>
<name>A0A2P8HJ46_CHINA</name>
<dbReference type="PROSITE" id="PS51257">
    <property type="entry name" value="PROKAR_LIPOPROTEIN"/>
    <property type="match status" value="1"/>
</dbReference>
<dbReference type="Gene3D" id="2.60.120.200">
    <property type="match status" value="1"/>
</dbReference>
<dbReference type="EMBL" id="PYAW01000003">
    <property type="protein sequence ID" value="PSL46246.1"/>
    <property type="molecule type" value="Genomic_DNA"/>
</dbReference>
<dbReference type="Proteomes" id="UP000240971">
    <property type="component" value="Unassembled WGS sequence"/>
</dbReference>
<dbReference type="OrthoDB" id="279982at2"/>
<keyword evidence="2" id="KW-0430">Lectin</keyword>
<feature type="domain" description="DUF4983" evidence="1">
    <location>
        <begin position="465"/>
        <end position="555"/>
    </location>
</feature>
<dbReference type="InterPro" id="IPR013320">
    <property type="entry name" value="ConA-like_dom_sf"/>
</dbReference>
<dbReference type="Pfam" id="PF16356">
    <property type="entry name" value="DUF4983"/>
    <property type="match status" value="1"/>
</dbReference>
<comment type="caution">
    <text evidence="2">The sequence shown here is derived from an EMBL/GenBank/DDBJ whole genome shotgun (WGS) entry which is preliminary data.</text>
</comment>
<dbReference type="Gene3D" id="3.40.720.10">
    <property type="entry name" value="Alkaline Phosphatase, subunit A"/>
    <property type="match status" value="1"/>
</dbReference>
<protein>
    <submittedName>
        <fullName evidence="2">Concanavalin A-like lectin/glucanase superfamily protein</fullName>
    </submittedName>
</protein>
<gene>
    <name evidence="2" type="ORF">CLV51_103222</name>
</gene>
<evidence type="ECO:0000313" key="2">
    <source>
        <dbReference type="EMBL" id="PSL46246.1"/>
    </source>
</evidence>
<dbReference type="InterPro" id="IPR032309">
    <property type="entry name" value="DUF4983"/>
</dbReference>
<dbReference type="SUPFAM" id="SSF53649">
    <property type="entry name" value="Alkaline phosphatase-like"/>
    <property type="match status" value="1"/>
</dbReference>
<dbReference type="GO" id="GO:0030246">
    <property type="term" value="F:carbohydrate binding"/>
    <property type="evidence" value="ECO:0007669"/>
    <property type="project" value="UniProtKB-KW"/>
</dbReference>
<accession>A0A2P8HJ46</accession>
<organism evidence="2 3">
    <name type="scientific">Chitinophaga niastensis</name>
    <dbReference type="NCBI Taxonomy" id="536980"/>
    <lineage>
        <taxon>Bacteria</taxon>
        <taxon>Pseudomonadati</taxon>
        <taxon>Bacteroidota</taxon>
        <taxon>Chitinophagia</taxon>
        <taxon>Chitinophagales</taxon>
        <taxon>Chitinophagaceae</taxon>
        <taxon>Chitinophaga</taxon>
    </lineage>
</organism>
<dbReference type="Pfam" id="PF01663">
    <property type="entry name" value="Phosphodiest"/>
    <property type="match status" value="1"/>
</dbReference>
<evidence type="ECO:0000259" key="1">
    <source>
        <dbReference type="Pfam" id="PF16356"/>
    </source>
</evidence>
<dbReference type="RefSeq" id="WP_158267035.1">
    <property type="nucleotide sequence ID" value="NZ_PYAW01000003.1"/>
</dbReference>
<sequence>MSMISAKYILGGTLAAALLITACTKIALVKNDNTQPPKFSDKSKVLLIVVDGLTGLEIKKAQPPVIKSLLPHSTYSWDATADSITNDATSWANIMTGTSVEKNAILDSSLTPRTPSGARFASFLTLIKKSGQRNLKSISVTGWDQLNKTLMADAAVKVTTADDDAVVKDSAVNRLKNDSIDLMITHFSSINKAGKTAGFSADQKTYTDAITNVDGYIGNLLDAMRSRPDYANENWLVIIQSTHGGVDNTYGKDSDQERNAFSLYYCPDLIQYEVEVPMSIKYGVHMYDRDAAAVNGVLLDKNSYNIGSTGNYTIEAKMRNYSEGFSPYYPAFLSKRASFDNHVTGWCFFQEGNVWQINFGSVKNSNVQCKGGKINDGSWHHLSAVISTDAKNKRWVKTYTDGVFNNKKDITVVGDLTTTAPLTMGFIPGSLGTPEDMYMSDVRIWADSLTADVISKYSCTNQIDAKHPNYARLIGYWPCKEGKGGMIKNEAPGAAGKNFALKGNYNWDVLNYLLPCAANLGLQQPPYTKEVFYQVAYWLNLQINSEWEISGRLWLKFF</sequence>
<dbReference type="GO" id="GO:0004553">
    <property type="term" value="F:hydrolase activity, hydrolyzing O-glycosyl compounds"/>
    <property type="evidence" value="ECO:0007669"/>
    <property type="project" value="UniProtKB-ARBA"/>
</dbReference>
<dbReference type="InterPro" id="IPR002591">
    <property type="entry name" value="Phosphodiest/P_Trfase"/>
</dbReference>